<dbReference type="Proteomes" id="UP000254649">
    <property type="component" value="Unassembled WGS sequence"/>
</dbReference>
<evidence type="ECO:0000313" key="3">
    <source>
        <dbReference type="Proteomes" id="UP000254649"/>
    </source>
</evidence>
<dbReference type="Gene3D" id="6.10.320.10">
    <property type="match status" value="1"/>
</dbReference>
<keyword evidence="3" id="KW-1185">Reference proteome</keyword>
<dbReference type="OrthoDB" id="3730241at2"/>
<protein>
    <recommendedName>
        <fullName evidence="4">Septicolysin</fullName>
    </recommendedName>
</protein>
<sequence>MKLAEALMERADCQTRLAELRQRLQQNAIIQEGETPGEEPNELLMEYQRVMEQLTQLVVKINQANQRISLEDGKSMISALAERDSLKEMHSMLVSLAQSAVPEQARYSRSEIKMISAVDVKTIRKQADDIAKRYRQLDILVQQANWQYDI</sequence>
<evidence type="ECO:0000313" key="2">
    <source>
        <dbReference type="EMBL" id="SUT95033.1"/>
    </source>
</evidence>
<gene>
    <name evidence="2" type="ORF">NCTC10801_02373</name>
</gene>
<accession>A0A380U1R7</accession>
<keyword evidence="1" id="KW-0175">Coiled coil</keyword>
<name>A0A380U1R7_9PAST</name>
<proteinExistence type="predicted"/>
<reference evidence="2 3" key="1">
    <citation type="submission" date="2018-06" db="EMBL/GenBank/DDBJ databases">
        <authorList>
            <consortium name="Pathogen Informatics"/>
            <person name="Doyle S."/>
        </authorList>
    </citation>
    <scope>NUCLEOTIDE SEQUENCE [LARGE SCALE GENOMIC DNA]</scope>
    <source>
        <strain evidence="2 3">NCTC10801</strain>
    </source>
</reference>
<evidence type="ECO:0008006" key="4">
    <source>
        <dbReference type="Google" id="ProtNLM"/>
    </source>
</evidence>
<dbReference type="CDD" id="cd12208">
    <property type="entry name" value="DIP1984-like"/>
    <property type="match status" value="1"/>
</dbReference>
<evidence type="ECO:0000256" key="1">
    <source>
        <dbReference type="SAM" id="Coils"/>
    </source>
</evidence>
<dbReference type="NCBIfam" id="NF038048">
    <property type="entry name" value="DIP1984_fam"/>
    <property type="match status" value="1"/>
</dbReference>
<dbReference type="EMBL" id="UFRQ01000003">
    <property type="protein sequence ID" value="SUT95033.1"/>
    <property type="molecule type" value="Genomic_DNA"/>
</dbReference>
<dbReference type="Pfam" id="PF20935">
    <property type="entry name" value="DUF6847"/>
    <property type="match status" value="1"/>
</dbReference>
<dbReference type="InterPro" id="IPR047741">
    <property type="entry name" value="DIP1984-like"/>
</dbReference>
<organism evidence="2 3">
    <name type="scientific">[Actinobacillus] rossii</name>
    <dbReference type="NCBI Taxonomy" id="123820"/>
    <lineage>
        <taxon>Bacteria</taxon>
        <taxon>Pseudomonadati</taxon>
        <taxon>Pseudomonadota</taxon>
        <taxon>Gammaproteobacteria</taxon>
        <taxon>Pasteurellales</taxon>
        <taxon>Pasteurellaceae</taxon>
    </lineage>
</organism>
<feature type="coiled-coil region" evidence="1">
    <location>
        <begin position="3"/>
        <end position="67"/>
    </location>
</feature>
<dbReference type="AlphaFoldDB" id="A0A380U1R7"/>